<feature type="domain" description="SLH" evidence="2">
    <location>
        <begin position="1491"/>
        <end position="1553"/>
    </location>
</feature>
<dbReference type="InterPro" id="IPR001119">
    <property type="entry name" value="SLH_dom"/>
</dbReference>
<dbReference type="Pfam" id="PF18657">
    <property type="entry name" value="YDG"/>
    <property type="match status" value="1"/>
</dbReference>
<dbReference type="InterPro" id="IPR041248">
    <property type="entry name" value="YDG"/>
</dbReference>
<feature type="domain" description="SLH" evidence="2">
    <location>
        <begin position="1352"/>
        <end position="1416"/>
    </location>
</feature>
<proteinExistence type="predicted"/>
<dbReference type="Pfam" id="PF00395">
    <property type="entry name" value="SLH"/>
    <property type="match status" value="2"/>
</dbReference>
<dbReference type="OrthoDB" id="9801455at2"/>
<feature type="chain" id="PRO_5027095600" description="SLH domain-containing protein" evidence="1">
    <location>
        <begin position="38"/>
        <end position="1553"/>
    </location>
</feature>
<reference evidence="3 4" key="1">
    <citation type="submission" date="2019-09" db="EMBL/GenBank/DDBJ databases">
        <title>Whole genome shotgun sequencing (WGS) of Ellagibacter isourolithinifaciens DSM 104140(T) and Adlercreutzia muris DSM 29508(T).</title>
        <authorList>
            <person name="Stoll D.A."/>
            <person name="Danylec N."/>
            <person name="Huch M."/>
        </authorList>
    </citation>
    <scope>NUCLEOTIDE SEQUENCE [LARGE SCALE GENOMIC DNA]</scope>
    <source>
        <strain evidence="3 4">DSM 104140</strain>
    </source>
</reference>
<keyword evidence="4" id="KW-1185">Reference proteome</keyword>
<feature type="domain" description="SLH" evidence="2">
    <location>
        <begin position="1420"/>
        <end position="1488"/>
    </location>
</feature>
<dbReference type="Gene3D" id="2.160.20.110">
    <property type="match status" value="1"/>
</dbReference>
<name>A0A6N6NTD9_9ACTN</name>
<evidence type="ECO:0000313" key="3">
    <source>
        <dbReference type="EMBL" id="KAB1641772.1"/>
    </source>
</evidence>
<evidence type="ECO:0000256" key="1">
    <source>
        <dbReference type="SAM" id="SignalP"/>
    </source>
</evidence>
<comment type="caution">
    <text evidence="3">The sequence shown here is derived from an EMBL/GenBank/DDBJ whole genome shotgun (WGS) entry which is preliminary data.</text>
</comment>
<protein>
    <recommendedName>
        <fullName evidence="2">SLH domain-containing protein</fullName>
    </recommendedName>
</protein>
<gene>
    <name evidence="3" type="ORF">F8C90_02840</name>
</gene>
<dbReference type="EMBL" id="WAJR01000004">
    <property type="protein sequence ID" value="KAB1641772.1"/>
    <property type="molecule type" value="Genomic_DNA"/>
</dbReference>
<accession>A0A6N6NTD9</accession>
<dbReference type="PROSITE" id="PS51272">
    <property type="entry name" value="SLH"/>
    <property type="match status" value="3"/>
</dbReference>
<evidence type="ECO:0000259" key="2">
    <source>
        <dbReference type="PROSITE" id="PS51272"/>
    </source>
</evidence>
<evidence type="ECO:0000313" key="4">
    <source>
        <dbReference type="Proteomes" id="UP000468668"/>
    </source>
</evidence>
<feature type="signal peptide" evidence="1">
    <location>
        <begin position="1"/>
        <end position="37"/>
    </location>
</feature>
<organism evidence="3 4">
    <name type="scientific">Ellagibacter isourolithinifaciens</name>
    <dbReference type="NCBI Taxonomy" id="2137581"/>
    <lineage>
        <taxon>Bacteria</taxon>
        <taxon>Bacillati</taxon>
        <taxon>Actinomycetota</taxon>
        <taxon>Coriobacteriia</taxon>
        <taxon>Eggerthellales</taxon>
        <taxon>Eggerthellaceae</taxon>
        <taxon>Ellagibacter</taxon>
    </lineage>
</organism>
<sequence>MTTFVIHEKGLPMKKKTLIMLLASILCIALLPAVAHAATPDVWDGSTASSLTGGGKSEDDPYLISTGAELKLLADNSRAAELGSCYVKLTNDIVLNDGTFDKSGAFTKRGATTTSQPNEWLPMGVASWHIDGNGHSISGMYIKCNEEKVGLISRITGSGYIRDLTIKNSYVTSSQAPQSYKGYIGVFVGQSSRTSFTNCAGENNIAVTNNCYLTGGIVGWSYGGDSFNVVHVSGSIQGSGALAGIAGRANGATFKNCWNEMNIDNAKPSVVQSGGIAAMADSSEFYNCANLGYLHGGSRIGGIAGEAPGKMKNCYTTSDISGIKEYGSRNYVATLAGMNSKNVAVQGCYAEDGSGLYDIGAEGEGSYVPHFTGKGNLGGGSDGELLAALNENLYNMDAEPNLNKWVLNSDGYPIPTGETFVDNTVYYDIWLDGVRVSERNEADILSDGLASYDKATSTLFLHDGLVVTSAYNQKLLYSESDINLCVDGDVKFQSSQNVGTGPCIIDLGSAGGSGNLKIYAPEGTSATVTVTGKYGEFGIDVSSLTLEGDVSLKVSADSAFAFCYTMTFTSPQAMLDAVSRGDNSAMRNPVQTINLPSSNAQKLYEDQGSGLVQVDAFTTSRYVEGYPYPIDRMYPHIRIAPVVSELVDSLPDSFTVSMTDANEESSLAAWVLGEIRKIEGITEDNSSVAVSDVRAATAGTFANQDGEAGSFTATVTLQTGGASMTKVIPGTIEPAAYAPPVIATEIKAGTVDADTGLFVESPDATFTCGDEVVFAVSYKADGAPVKNLQGSVSCYAGSKSLTWSEANGCYLTPTNPADCFTFAKAARYEVIFNFLATEEYAAQVGSIDIDVVRRTLAPSDFTFAAPSDLAYDGSAKQASFEFAGKLSCDGAQTVSYLSNGATVTEAVDPGTYTVQLDVQECDSYNAATLTDSSWTFTIGPKQLSDLDFSDITVVKVYDGTTGAGILDGAVGFAGKCGDDDVSIVATPGPYADGDVDAGTDKTVTLELSLTGADADKYTLESPSVTFDRAKITKAQLSAASFVDPAIQVIWRGEGYGPISGTLTANDFFAEGEVPDGAKIVAVGKATTETVLDSVSVADDGTLSYSKAASSESAFKTSGYDVAIEAKNYMGSAPLSVRQLARAGFDEASCVSTWVYGEVVDFMKTLDNPGANFSWTWTSSDSDVLAVVGQSDSDSNSTVTFKANGEGRARIDVTYLSDTVGGTSEPATPDDANVVIGGNVVKRPLEPQPSSARITIGDALPDIAVTYLDFVRNGKVYSAFADGDSADEVLENAYGYQLIDADGNVVSAEEACNKAGAYRIVPIAKIKVDENNWGSKYEIIGGAEGALEVFYPPAPRFTDVDYNSWYAPGVDFVAGRGLMRGYEGTTIFGVGSALTRGELVTILWRNACPDEAAAYDPAAAKDTTGIAGSADGMFYTAAANWAVEKGVITGIERPGGALDFAADEPVTFEQLATILGRLGAAPGELEAAGSDLSAFVDGADASGWAAPYLKWAADKGLVEGYDEPAGKRLAPGENASRERAATVLMRAFNLGVLR</sequence>
<keyword evidence="1" id="KW-0732">Signal</keyword>
<dbReference type="Proteomes" id="UP000468668">
    <property type="component" value="Unassembled WGS sequence"/>
</dbReference>